<dbReference type="AlphaFoldDB" id="A0A0C2N185"/>
<keyword evidence="2" id="KW-1185">Reference proteome</keyword>
<protein>
    <submittedName>
        <fullName evidence="1">Uncharacterized protein</fullName>
    </submittedName>
</protein>
<evidence type="ECO:0000313" key="1">
    <source>
        <dbReference type="EMBL" id="KII67622.1"/>
    </source>
</evidence>
<dbReference type="EMBL" id="JWZT01003127">
    <property type="protein sequence ID" value="KII67622.1"/>
    <property type="molecule type" value="Genomic_DNA"/>
</dbReference>
<reference evidence="1 2" key="1">
    <citation type="journal article" date="2014" name="Genome Biol. Evol.">
        <title>The genome of the myxosporean Thelohanellus kitauei shows adaptations to nutrient acquisition within its fish host.</title>
        <authorList>
            <person name="Yang Y."/>
            <person name="Xiong J."/>
            <person name="Zhou Z."/>
            <person name="Huo F."/>
            <person name="Miao W."/>
            <person name="Ran C."/>
            <person name="Liu Y."/>
            <person name="Zhang J."/>
            <person name="Feng J."/>
            <person name="Wang M."/>
            <person name="Wang M."/>
            <person name="Wang L."/>
            <person name="Yao B."/>
        </authorList>
    </citation>
    <scope>NUCLEOTIDE SEQUENCE [LARGE SCALE GENOMIC DNA]</scope>
    <source>
        <strain evidence="1">Wuqing</strain>
    </source>
</reference>
<dbReference type="Proteomes" id="UP000031668">
    <property type="component" value="Unassembled WGS sequence"/>
</dbReference>
<name>A0A0C2N185_THEKT</name>
<comment type="caution">
    <text evidence="1">The sequence shown here is derived from an EMBL/GenBank/DDBJ whole genome shotgun (WGS) entry which is preliminary data.</text>
</comment>
<evidence type="ECO:0000313" key="2">
    <source>
        <dbReference type="Proteomes" id="UP000031668"/>
    </source>
</evidence>
<sequence length="171" mass="19428">MSFGKLDMNPGLLTTNVWVKNFGLQPATSTHQAFLVVLPTNKETIPIWLITSKIQFVKLMRSSRVIWVLLKHKQLRLKGSLGSSDIPWMSSKEECLSVHLFMSEKRLLLLLYRSFLEFLSRRALCINLAAYNIRAIFNDNLTLGLIKPNSVSFLKMAVRPTSAAFKFANSP</sequence>
<proteinExistence type="predicted"/>
<accession>A0A0C2N185</accession>
<gene>
    <name evidence="1" type="ORF">RF11_10295</name>
</gene>
<organism evidence="1 2">
    <name type="scientific">Thelohanellus kitauei</name>
    <name type="common">Myxosporean</name>
    <dbReference type="NCBI Taxonomy" id="669202"/>
    <lineage>
        <taxon>Eukaryota</taxon>
        <taxon>Metazoa</taxon>
        <taxon>Cnidaria</taxon>
        <taxon>Myxozoa</taxon>
        <taxon>Myxosporea</taxon>
        <taxon>Bivalvulida</taxon>
        <taxon>Platysporina</taxon>
        <taxon>Myxobolidae</taxon>
        <taxon>Thelohanellus</taxon>
    </lineage>
</organism>